<evidence type="ECO:0000313" key="3">
    <source>
        <dbReference type="Proteomes" id="UP001420932"/>
    </source>
</evidence>
<sequence>MQTADDSRKSVKEESRPTSRSWRSQAERWRRRRRQRADRAAAVLGRAARRRARLLAAAVTSRPAAGGRPTDDEPAEADRPAACGCSGRLVSHAAKACFFMRRARRRSAAARGHPAQRISRRTVRRGDSRTGREAATTVARGRAVDGQRSARGARASVGGSRTGRRRWWPRRDGDNGGNDDGRRWRISRFLRGQKGFARMRGGGEQMVFKTI</sequence>
<feature type="region of interest" description="Disordered" evidence="1">
    <location>
        <begin position="108"/>
        <end position="183"/>
    </location>
</feature>
<dbReference type="EMBL" id="JBBNAF010000005">
    <property type="protein sequence ID" value="KAK9143452.1"/>
    <property type="molecule type" value="Genomic_DNA"/>
</dbReference>
<proteinExistence type="predicted"/>
<dbReference type="Proteomes" id="UP001420932">
    <property type="component" value="Unassembled WGS sequence"/>
</dbReference>
<comment type="caution">
    <text evidence="2">The sequence shown here is derived from an EMBL/GenBank/DDBJ whole genome shotgun (WGS) entry which is preliminary data.</text>
</comment>
<reference evidence="2 3" key="1">
    <citation type="submission" date="2024-01" db="EMBL/GenBank/DDBJ databases">
        <title>Genome assemblies of Stephania.</title>
        <authorList>
            <person name="Yang L."/>
        </authorList>
    </citation>
    <scope>NUCLEOTIDE SEQUENCE [LARGE SCALE GENOMIC DNA]</scope>
    <source>
        <strain evidence="2">YNDBR</strain>
        <tissue evidence="2">Leaf</tissue>
    </source>
</reference>
<feature type="region of interest" description="Disordered" evidence="1">
    <location>
        <begin position="58"/>
        <end position="83"/>
    </location>
</feature>
<evidence type="ECO:0000313" key="2">
    <source>
        <dbReference type="EMBL" id="KAK9143452.1"/>
    </source>
</evidence>
<organism evidence="2 3">
    <name type="scientific">Stephania yunnanensis</name>
    <dbReference type="NCBI Taxonomy" id="152371"/>
    <lineage>
        <taxon>Eukaryota</taxon>
        <taxon>Viridiplantae</taxon>
        <taxon>Streptophyta</taxon>
        <taxon>Embryophyta</taxon>
        <taxon>Tracheophyta</taxon>
        <taxon>Spermatophyta</taxon>
        <taxon>Magnoliopsida</taxon>
        <taxon>Ranunculales</taxon>
        <taxon>Menispermaceae</taxon>
        <taxon>Menispermoideae</taxon>
        <taxon>Cissampelideae</taxon>
        <taxon>Stephania</taxon>
    </lineage>
</organism>
<name>A0AAP0PGS0_9MAGN</name>
<dbReference type="AlphaFoldDB" id="A0AAP0PGS0"/>
<feature type="compositionally biased region" description="Basic and acidic residues" evidence="1">
    <location>
        <begin position="1"/>
        <end position="17"/>
    </location>
</feature>
<gene>
    <name evidence="2" type="ORF">Syun_012852</name>
</gene>
<feature type="region of interest" description="Disordered" evidence="1">
    <location>
        <begin position="1"/>
        <end position="39"/>
    </location>
</feature>
<accession>A0AAP0PGS0</accession>
<evidence type="ECO:0000256" key="1">
    <source>
        <dbReference type="SAM" id="MobiDB-lite"/>
    </source>
</evidence>
<protein>
    <submittedName>
        <fullName evidence="2">Uncharacterized protein</fullName>
    </submittedName>
</protein>
<keyword evidence="3" id="KW-1185">Reference proteome</keyword>
<feature type="compositionally biased region" description="Basic and acidic residues" evidence="1">
    <location>
        <begin position="169"/>
        <end position="183"/>
    </location>
</feature>
<feature type="compositionally biased region" description="Low complexity" evidence="1">
    <location>
        <begin position="146"/>
        <end position="159"/>
    </location>
</feature>